<sequence>MALSAFWSRAIKLLSLISAGKPDRVFVDHLKHAHQDLGRPVGLTQTPRLGHPPTVKPPDHWLRVWGPQLTQDPRNWGADSKRDPCTQSKAAGGKACPRKKPDTRTWTACTAVHGGTASTVEGRSSLLSRPWRCPQLNLSSSSPPPPNHMARVRTDEPRETGAERRSRREKR</sequence>
<protein>
    <submittedName>
        <fullName evidence="2">Uncharacterized protein</fullName>
    </submittedName>
</protein>
<organism evidence="2 3">
    <name type="scientific">Aldrovandia affinis</name>
    <dbReference type="NCBI Taxonomy" id="143900"/>
    <lineage>
        <taxon>Eukaryota</taxon>
        <taxon>Metazoa</taxon>
        <taxon>Chordata</taxon>
        <taxon>Craniata</taxon>
        <taxon>Vertebrata</taxon>
        <taxon>Euteleostomi</taxon>
        <taxon>Actinopterygii</taxon>
        <taxon>Neopterygii</taxon>
        <taxon>Teleostei</taxon>
        <taxon>Notacanthiformes</taxon>
        <taxon>Halosauridae</taxon>
        <taxon>Aldrovandia</taxon>
    </lineage>
</organism>
<evidence type="ECO:0000313" key="3">
    <source>
        <dbReference type="Proteomes" id="UP001221898"/>
    </source>
</evidence>
<feature type="region of interest" description="Disordered" evidence="1">
    <location>
        <begin position="71"/>
        <end position="103"/>
    </location>
</feature>
<feature type="region of interest" description="Disordered" evidence="1">
    <location>
        <begin position="133"/>
        <end position="171"/>
    </location>
</feature>
<evidence type="ECO:0000313" key="2">
    <source>
        <dbReference type="EMBL" id="KAJ8415042.1"/>
    </source>
</evidence>
<accession>A0AAD7T711</accession>
<feature type="region of interest" description="Disordered" evidence="1">
    <location>
        <begin position="39"/>
        <end position="58"/>
    </location>
</feature>
<comment type="caution">
    <text evidence="2">The sequence shown here is derived from an EMBL/GenBank/DDBJ whole genome shotgun (WGS) entry which is preliminary data.</text>
</comment>
<reference evidence="2" key="1">
    <citation type="journal article" date="2023" name="Science">
        <title>Genome structures resolve the early diversification of teleost fishes.</title>
        <authorList>
            <person name="Parey E."/>
            <person name="Louis A."/>
            <person name="Montfort J."/>
            <person name="Bouchez O."/>
            <person name="Roques C."/>
            <person name="Iampietro C."/>
            <person name="Lluch J."/>
            <person name="Castinel A."/>
            <person name="Donnadieu C."/>
            <person name="Desvignes T."/>
            <person name="Floi Bucao C."/>
            <person name="Jouanno E."/>
            <person name="Wen M."/>
            <person name="Mejri S."/>
            <person name="Dirks R."/>
            <person name="Jansen H."/>
            <person name="Henkel C."/>
            <person name="Chen W.J."/>
            <person name="Zahm M."/>
            <person name="Cabau C."/>
            <person name="Klopp C."/>
            <person name="Thompson A.W."/>
            <person name="Robinson-Rechavi M."/>
            <person name="Braasch I."/>
            <person name="Lecointre G."/>
            <person name="Bobe J."/>
            <person name="Postlethwait J.H."/>
            <person name="Berthelot C."/>
            <person name="Roest Crollius H."/>
            <person name="Guiguen Y."/>
        </authorList>
    </citation>
    <scope>NUCLEOTIDE SEQUENCE</scope>
    <source>
        <strain evidence="2">NC1722</strain>
    </source>
</reference>
<feature type="compositionally biased region" description="Basic and acidic residues" evidence="1">
    <location>
        <begin position="152"/>
        <end position="171"/>
    </location>
</feature>
<evidence type="ECO:0000256" key="1">
    <source>
        <dbReference type="SAM" id="MobiDB-lite"/>
    </source>
</evidence>
<proteinExistence type="predicted"/>
<gene>
    <name evidence="2" type="ORF">AAFF_G00007400</name>
</gene>
<dbReference type="AlphaFoldDB" id="A0AAD7T711"/>
<name>A0AAD7T711_9TELE</name>
<dbReference type="Proteomes" id="UP001221898">
    <property type="component" value="Unassembled WGS sequence"/>
</dbReference>
<dbReference type="EMBL" id="JAINUG010000010">
    <property type="protein sequence ID" value="KAJ8415042.1"/>
    <property type="molecule type" value="Genomic_DNA"/>
</dbReference>
<keyword evidence="3" id="KW-1185">Reference proteome</keyword>